<name>A0A5N5FA72_9ROSA</name>
<reference evidence="2" key="2">
    <citation type="submission" date="2019-10" db="EMBL/GenBank/DDBJ databases">
        <title>A de novo genome assembly of a pear dwarfing rootstock.</title>
        <authorList>
            <person name="Wang F."/>
            <person name="Wang J."/>
            <person name="Li S."/>
            <person name="Zhang Y."/>
            <person name="Fang M."/>
            <person name="Ma L."/>
            <person name="Zhao Y."/>
            <person name="Jiang S."/>
        </authorList>
    </citation>
    <scope>NUCLEOTIDE SEQUENCE [LARGE SCALE GENOMIC DNA]</scope>
</reference>
<dbReference type="AlphaFoldDB" id="A0A5N5FA72"/>
<dbReference type="GO" id="GO:0008233">
    <property type="term" value="F:peptidase activity"/>
    <property type="evidence" value="ECO:0007669"/>
    <property type="project" value="UniProtKB-KW"/>
</dbReference>
<comment type="caution">
    <text evidence="1">The sequence shown here is derived from an EMBL/GenBank/DDBJ whole genome shotgun (WGS) entry which is preliminary data.</text>
</comment>
<keyword evidence="1" id="KW-0645">Protease</keyword>
<gene>
    <name evidence="1" type="ORF">D8674_000940</name>
</gene>
<dbReference type="GO" id="GO:0006508">
    <property type="term" value="P:proteolysis"/>
    <property type="evidence" value="ECO:0007669"/>
    <property type="project" value="UniProtKB-KW"/>
</dbReference>
<accession>A0A5N5FA72</accession>
<reference evidence="1 2" key="3">
    <citation type="submission" date="2019-11" db="EMBL/GenBank/DDBJ databases">
        <title>A de novo genome assembly of a pear dwarfing rootstock.</title>
        <authorList>
            <person name="Wang F."/>
            <person name="Wang J."/>
            <person name="Li S."/>
            <person name="Zhang Y."/>
            <person name="Fang M."/>
            <person name="Ma L."/>
            <person name="Zhao Y."/>
            <person name="Jiang S."/>
        </authorList>
    </citation>
    <scope>NUCLEOTIDE SEQUENCE [LARGE SCALE GENOMIC DNA]</scope>
    <source>
        <strain evidence="1">S2</strain>
        <tissue evidence="1">Leaf</tissue>
    </source>
</reference>
<evidence type="ECO:0000313" key="2">
    <source>
        <dbReference type="Proteomes" id="UP000327157"/>
    </source>
</evidence>
<protein>
    <submittedName>
        <fullName evidence="1">26S protease regulatory subunit 6A-like</fullName>
    </submittedName>
</protein>
<keyword evidence="1" id="KW-0378">Hydrolase</keyword>
<organism evidence="1 2">
    <name type="scientific">Pyrus ussuriensis x Pyrus communis</name>
    <dbReference type="NCBI Taxonomy" id="2448454"/>
    <lineage>
        <taxon>Eukaryota</taxon>
        <taxon>Viridiplantae</taxon>
        <taxon>Streptophyta</taxon>
        <taxon>Embryophyta</taxon>
        <taxon>Tracheophyta</taxon>
        <taxon>Spermatophyta</taxon>
        <taxon>Magnoliopsida</taxon>
        <taxon>eudicotyledons</taxon>
        <taxon>Gunneridae</taxon>
        <taxon>Pentapetalae</taxon>
        <taxon>rosids</taxon>
        <taxon>fabids</taxon>
        <taxon>Rosales</taxon>
        <taxon>Rosaceae</taxon>
        <taxon>Amygdaloideae</taxon>
        <taxon>Maleae</taxon>
        <taxon>Pyrus</taxon>
    </lineage>
</organism>
<dbReference type="Proteomes" id="UP000327157">
    <property type="component" value="Chromosome 1"/>
</dbReference>
<reference evidence="1 2" key="1">
    <citation type="submission" date="2019-09" db="EMBL/GenBank/DDBJ databases">
        <authorList>
            <person name="Ou C."/>
        </authorList>
    </citation>
    <scope>NUCLEOTIDE SEQUENCE [LARGE SCALE GENOMIC DNA]</scope>
    <source>
        <strain evidence="1">S2</strain>
        <tissue evidence="1">Leaf</tissue>
    </source>
</reference>
<dbReference type="EMBL" id="SMOL01000768">
    <property type="protein sequence ID" value="KAB2598020.1"/>
    <property type="molecule type" value="Genomic_DNA"/>
</dbReference>
<keyword evidence="2" id="KW-1185">Reference proteome</keyword>
<proteinExistence type="predicted"/>
<evidence type="ECO:0000313" key="1">
    <source>
        <dbReference type="EMBL" id="KAB2598020.1"/>
    </source>
</evidence>
<sequence length="90" mass="10414">MCHQQWRSYVKARSAGLPFFHRKTCLGALVQPLCSRQNQGSGAGSVGICRRRRRIFRGRAIREKVGWRERGWIRQRREVGEDCDGIDEGL</sequence>